<dbReference type="InParanoid" id="A0A316YNE1"/>
<dbReference type="GeneID" id="37043720"/>
<keyword evidence="4" id="KW-1185">Reference proteome</keyword>
<feature type="compositionally biased region" description="Low complexity" evidence="1">
    <location>
        <begin position="25"/>
        <end position="42"/>
    </location>
</feature>
<name>A0A316YNE1_9BASI</name>
<dbReference type="AlphaFoldDB" id="A0A316YNE1"/>
<evidence type="ECO:0000256" key="1">
    <source>
        <dbReference type="SAM" id="MobiDB-lite"/>
    </source>
</evidence>
<reference evidence="3 4" key="1">
    <citation type="journal article" date="2018" name="Mol. Biol. Evol.">
        <title>Broad Genomic Sampling Reveals a Smut Pathogenic Ancestry of the Fungal Clade Ustilaginomycotina.</title>
        <authorList>
            <person name="Kijpornyongpan T."/>
            <person name="Mondo S.J."/>
            <person name="Barry K."/>
            <person name="Sandor L."/>
            <person name="Lee J."/>
            <person name="Lipzen A."/>
            <person name="Pangilinan J."/>
            <person name="LaButti K."/>
            <person name="Hainaut M."/>
            <person name="Henrissat B."/>
            <person name="Grigoriev I.V."/>
            <person name="Spatafora J.W."/>
            <person name="Aime M.C."/>
        </authorList>
    </citation>
    <scope>NUCLEOTIDE SEQUENCE [LARGE SCALE GENOMIC DNA]</scope>
    <source>
        <strain evidence="3 4">MCA 4198</strain>
    </source>
</reference>
<organism evidence="3 4">
    <name type="scientific">Acaromyces ingoldii</name>
    <dbReference type="NCBI Taxonomy" id="215250"/>
    <lineage>
        <taxon>Eukaryota</taxon>
        <taxon>Fungi</taxon>
        <taxon>Dikarya</taxon>
        <taxon>Basidiomycota</taxon>
        <taxon>Ustilaginomycotina</taxon>
        <taxon>Exobasidiomycetes</taxon>
        <taxon>Exobasidiales</taxon>
        <taxon>Cryptobasidiaceae</taxon>
        <taxon>Acaromyces</taxon>
    </lineage>
</organism>
<protein>
    <submittedName>
        <fullName evidence="3">Uncharacterized protein</fullName>
    </submittedName>
</protein>
<accession>A0A316YNE1</accession>
<feature type="chain" id="PRO_5016425687" evidence="2">
    <location>
        <begin position="24"/>
        <end position="83"/>
    </location>
</feature>
<gene>
    <name evidence="3" type="ORF">FA10DRAFT_267174</name>
</gene>
<dbReference type="EMBL" id="KZ819636">
    <property type="protein sequence ID" value="PWN90731.1"/>
    <property type="molecule type" value="Genomic_DNA"/>
</dbReference>
<feature type="signal peptide" evidence="2">
    <location>
        <begin position="1"/>
        <end position="23"/>
    </location>
</feature>
<feature type="compositionally biased region" description="Basic and acidic residues" evidence="1">
    <location>
        <begin position="60"/>
        <end position="83"/>
    </location>
</feature>
<proteinExistence type="predicted"/>
<keyword evidence="2" id="KW-0732">Signal</keyword>
<dbReference type="Proteomes" id="UP000245768">
    <property type="component" value="Unassembled WGS sequence"/>
</dbReference>
<dbReference type="RefSeq" id="XP_025377929.1">
    <property type="nucleotide sequence ID" value="XM_025521804.1"/>
</dbReference>
<sequence length="83" mass="8804">MHDSVGAILVVVLLWLVIRLAFGGSSQSSGQSAHGQSNARGAGATGGAGTKESAAAVAWRESRNERERQLKERKQAMLESARR</sequence>
<feature type="region of interest" description="Disordered" evidence="1">
    <location>
        <begin position="25"/>
        <end position="83"/>
    </location>
</feature>
<evidence type="ECO:0000256" key="2">
    <source>
        <dbReference type="SAM" id="SignalP"/>
    </source>
</evidence>
<evidence type="ECO:0000313" key="4">
    <source>
        <dbReference type="Proteomes" id="UP000245768"/>
    </source>
</evidence>
<evidence type="ECO:0000313" key="3">
    <source>
        <dbReference type="EMBL" id="PWN90731.1"/>
    </source>
</evidence>